<dbReference type="InterPro" id="IPR016164">
    <property type="entry name" value="FAD-linked_Oxase-like_C"/>
</dbReference>
<name>A0A5E4V7Q5_9BURK</name>
<evidence type="ECO:0000313" key="6">
    <source>
        <dbReference type="Proteomes" id="UP000343335"/>
    </source>
</evidence>
<sequence>MSQALQTASTVSLTPPPPSSSPDTEASRAAQALATIRERVLAATASGTPLDIQGGGTKRWYGETPVGEPLDVRAYRGIVSYDPAELVITARAGTPLVEIEATLAQRGQMLPFEPPHFGPGATLGGCIAAGLAGPRRPHVGAPRDFVLGAVVMNGHGQVLHFGGQVMKNVAGYDVSRVLAGSLGTLGILLELSIKVLPCPVAEATLRFDLTQAQAIDQLNRWGGQPLPLMGSAWHDGVLSVRLGGAAAAIDAARITMGGRHVDAIEAHAFWTSLREQTHAFFATTPIQGDGQPLWRLSVPPTTPPLTGGHEHLVEWGGAQRWWITPRSASEIRAIAAAVGGHATLFRHGSKSAGAEHVFTPQSAALQAIGERLQQAFDPSRIFNRHRLYRSGSVHLNSGLVLPGQRGECKE</sequence>
<dbReference type="PANTHER" id="PTHR11748">
    <property type="entry name" value="D-LACTATE DEHYDROGENASE"/>
    <property type="match status" value="1"/>
</dbReference>
<dbReference type="SUPFAM" id="SSF55103">
    <property type="entry name" value="FAD-linked oxidases, C-terminal domain"/>
    <property type="match status" value="1"/>
</dbReference>
<dbReference type="NCBIfam" id="NF008439">
    <property type="entry name" value="PRK11282.1"/>
    <property type="match status" value="1"/>
</dbReference>
<dbReference type="EMBL" id="CABPSA010000003">
    <property type="protein sequence ID" value="VVE08287.1"/>
    <property type="molecule type" value="Genomic_DNA"/>
</dbReference>
<feature type="region of interest" description="Disordered" evidence="3">
    <location>
        <begin position="1"/>
        <end position="28"/>
    </location>
</feature>
<protein>
    <submittedName>
        <fullName evidence="5">Glycolate oxidase subunit GlcE</fullName>
    </submittedName>
</protein>
<dbReference type="PROSITE" id="PS51387">
    <property type="entry name" value="FAD_PCMH"/>
    <property type="match status" value="1"/>
</dbReference>
<organism evidence="5 6">
    <name type="scientific">Pandoraea commovens</name>
    <dbReference type="NCBI Taxonomy" id="2508289"/>
    <lineage>
        <taxon>Bacteria</taxon>
        <taxon>Pseudomonadati</taxon>
        <taxon>Pseudomonadota</taxon>
        <taxon>Betaproteobacteria</taxon>
        <taxon>Burkholderiales</taxon>
        <taxon>Burkholderiaceae</taxon>
        <taxon>Pandoraea</taxon>
    </lineage>
</organism>
<dbReference type="InterPro" id="IPR016166">
    <property type="entry name" value="FAD-bd_PCMH"/>
</dbReference>
<dbReference type="Proteomes" id="UP000343335">
    <property type="component" value="Unassembled WGS sequence"/>
</dbReference>
<keyword evidence="1" id="KW-0285">Flavoprotein</keyword>
<dbReference type="Gene3D" id="3.30.465.10">
    <property type="match status" value="1"/>
</dbReference>
<evidence type="ECO:0000259" key="4">
    <source>
        <dbReference type="PROSITE" id="PS51387"/>
    </source>
</evidence>
<dbReference type="PANTHER" id="PTHR11748:SF103">
    <property type="entry name" value="GLYCOLATE OXIDASE SUBUNIT GLCE"/>
    <property type="match status" value="1"/>
</dbReference>
<feature type="domain" description="FAD-binding PCMH-type" evidence="4">
    <location>
        <begin position="13"/>
        <end position="198"/>
    </location>
</feature>
<dbReference type="GO" id="GO:0003824">
    <property type="term" value="F:catalytic activity"/>
    <property type="evidence" value="ECO:0007669"/>
    <property type="project" value="InterPro"/>
</dbReference>
<dbReference type="GO" id="GO:0071949">
    <property type="term" value="F:FAD binding"/>
    <property type="evidence" value="ECO:0007669"/>
    <property type="project" value="InterPro"/>
</dbReference>
<dbReference type="InterPro" id="IPR036318">
    <property type="entry name" value="FAD-bd_PCMH-like_sf"/>
</dbReference>
<dbReference type="AlphaFoldDB" id="A0A5E4V7Q5"/>
<accession>A0A5E4V7Q5</accession>
<dbReference type="OrthoDB" id="9811557at2"/>
<dbReference type="InterPro" id="IPR016169">
    <property type="entry name" value="FAD-bd_PCMH_sub2"/>
</dbReference>
<evidence type="ECO:0000256" key="2">
    <source>
        <dbReference type="ARBA" id="ARBA00022827"/>
    </source>
</evidence>
<evidence type="ECO:0000313" key="5">
    <source>
        <dbReference type="EMBL" id="VVE08287.1"/>
    </source>
</evidence>
<dbReference type="Pfam" id="PF01565">
    <property type="entry name" value="FAD_binding_4"/>
    <property type="match status" value="1"/>
</dbReference>
<dbReference type="SUPFAM" id="SSF56176">
    <property type="entry name" value="FAD-binding/transporter-associated domain-like"/>
    <property type="match status" value="1"/>
</dbReference>
<proteinExistence type="predicted"/>
<keyword evidence="2" id="KW-0274">FAD</keyword>
<evidence type="ECO:0000256" key="3">
    <source>
        <dbReference type="SAM" id="MobiDB-lite"/>
    </source>
</evidence>
<evidence type="ECO:0000256" key="1">
    <source>
        <dbReference type="ARBA" id="ARBA00022630"/>
    </source>
</evidence>
<dbReference type="InterPro" id="IPR006094">
    <property type="entry name" value="Oxid_FAD_bind_N"/>
</dbReference>
<reference evidence="5 6" key="1">
    <citation type="submission" date="2019-08" db="EMBL/GenBank/DDBJ databases">
        <authorList>
            <person name="Peeters C."/>
        </authorList>
    </citation>
    <scope>NUCLEOTIDE SEQUENCE [LARGE SCALE GENOMIC DNA]</scope>
    <source>
        <strain evidence="5 6">LMG 31010</strain>
    </source>
</reference>
<gene>
    <name evidence="5" type="ORF">PCO31010_02515</name>
</gene>